<accession>A0A146LMJ8</accession>
<keyword evidence="1" id="KW-0812">Transmembrane</keyword>
<organism evidence="2">
    <name type="scientific">Lygus hesperus</name>
    <name type="common">Western plant bug</name>
    <dbReference type="NCBI Taxonomy" id="30085"/>
    <lineage>
        <taxon>Eukaryota</taxon>
        <taxon>Metazoa</taxon>
        <taxon>Ecdysozoa</taxon>
        <taxon>Arthropoda</taxon>
        <taxon>Hexapoda</taxon>
        <taxon>Insecta</taxon>
        <taxon>Pterygota</taxon>
        <taxon>Neoptera</taxon>
        <taxon>Paraneoptera</taxon>
        <taxon>Hemiptera</taxon>
        <taxon>Heteroptera</taxon>
        <taxon>Panheteroptera</taxon>
        <taxon>Cimicomorpha</taxon>
        <taxon>Miridae</taxon>
        <taxon>Mirini</taxon>
        <taxon>Lygus</taxon>
    </lineage>
</organism>
<keyword evidence="1" id="KW-1133">Transmembrane helix</keyword>
<sequence length="150" mass="17261">MNIQQKDYVVSHIYPGGEMLDVQYIGNIVILLQRGEHGKANHMHTDRESASPCDDNLKLFEYGFLVFFYGVYFCLLNRDISYVASLKIASAIRHRHSFIQPHSIEDTTHRNHNDDDVSKHALPMVEDNICCICDDVLDPTHTLEATEEQR</sequence>
<evidence type="ECO:0000313" key="2">
    <source>
        <dbReference type="EMBL" id="JAQ07937.1"/>
    </source>
</evidence>
<proteinExistence type="predicted"/>
<gene>
    <name evidence="2" type="ORF">g.22339</name>
</gene>
<name>A0A146LMJ8_LYGHE</name>
<reference evidence="2" key="1">
    <citation type="journal article" date="2016" name="Gigascience">
        <title>De novo construction of an expanded transcriptome assembly for the western tarnished plant bug, Lygus hesperus.</title>
        <authorList>
            <person name="Tassone E.E."/>
            <person name="Geib S.M."/>
            <person name="Hall B."/>
            <person name="Fabrick J.A."/>
            <person name="Brent C.S."/>
            <person name="Hull J.J."/>
        </authorList>
    </citation>
    <scope>NUCLEOTIDE SEQUENCE</scope>
</reference>
<dbReference type="EMBL" id="GDHC01010692">
    <property type="protein sequence ID" value="JAQ07937.1"/>
    <property type="molecule type" value="Transcribed_RNA"/>
</dbReference>
<protein>
    <submittedName>
        <fullName evidence="2">Uncharacterized protein</fullName>
    </submittedName>
</protein>
<dbReference type="AlphaFoldDB" id="A0A146LMJ8"/>
<keyword evidence="1" id="KW-0472">Membrane</keyword>
<evidence type="ECO:0000256" key="1">
    <source>
        <dbReference type="SAM" id="Phobius"/>
    </source>
</evidence>
<feature type="transmembrane region" description="Helical" evidence="1">
    <location>
        <begin position="59"/>
        <end position="77"/>
    </location>
</feature>